<feature type="domain" description="Bacterial type II secretion system protein E" evidence="4">
    <location>
        <begin position="384"/>
        <end position="398"/>
    </location>
</feature>
<dbReference type="AlphaFoldDB" id="A0A1I0N120"/>
<dbReference type="InterPro" id="IPR007831">
    <property type="entry name" value="T2SS_GspE_N"/>
</dbReference>
<evidence type="ECO:0000256" key="2">
    <source>
        <dbReference type="ARBA" id="ARBA00022741"/>
    </source>
</evidence>
<accession>A0A1I0N120</accession>
<dbReference type="SUPFAM" id="SSF160246">
    <property type="entry name" value="EspE N-terminal domain-like"/>
    <property type="match status" value="1"/>
</dbReference>
<dbReference type="RefSeq" id="WP_092450726.1">
    <property type="nucleotide sequence ID" value="NZ_FOJI01000002.1"/>
</dbReference>
<evidence type="ECO:0000259" key="4">
    <source>
        <dbReference type="PROSITE" id="PS00662"/>
    </source>
</evidence>
<reference evidence="5 6" key="1">
    <citation type="submission" date="2016-10" db="EMBL/GenBank/DDBJ databases">
        <authorList>
            <person name="de Groot N.N."/>
        </authorList>
    </citation>
    <scope>NUCLEOTIDE SEQUENCE [LARGE SCALE GENOMIC DNA]</scope>
    <source>
        <strain evidence="5 6">DSM 9179</strain>
    </source>
</reference>
<dbReference type="GO" id="GO:0005524">
    <property type="term" value="F:ATP binding"/>
    <property type="evidence" value="ECO:0007669"/>
    <property type="project" value="UniProtKB-KW"/>
</dbReference>
<dbReference type="SUPFAM" id="SSF52540">
    <property type="entry name" value="P-loop containing nucleoside triphosphate hydrolases"/>
    <property type="match status" value="1"/>
</dbReference>
<dbReference type="FunFam" id="3.30.450.90:FF:000001">
    <property type="entry name" value="Type II secretion system ATPase GspE"/>
    <property type="match status" value="1"/>
</dbReference>
<dbReference type="Proteomes" id="UP000199701">
    <property type="component" value="Unassembled WGS sequence"/>
</dbReference>
<dbReference type="Pfam" id="PF00437">
    <property type="entry name" value="T2SSE"/>
    <property type="match status" value="1"/>
</dbReference>
<dbReference type="GO" id="GO:0016887">
    <property type="term" value="F:ATP hydrolysis activity"/>
    <property type="evidence" value="ECO:0007669"/>
    <property type="project" value="TreeGrafter"/>
</dbReference>
<dbReference type="STRING" id="99656.SAMN05421659_102282"/>
<sequence length="566" mass="63615">MDYKKKVRIGDILLQRGIIDQNQLNRALSEQKSKGVMLGEMLVELDYISQENLNNVLCEHLNIEFIDIRTVEIEDKFIHLLDEKTMRKYTIVPLGYERNNMSVIKVAMADPMNIIAMDDINMITGKQVLPMLANAVQIKALLDKIFGKQQAQNIAELYKKELGIQEVESEEEKARKEDVESAPIVQLVNNVIEQAVRQRASDIHIEPFERFVRVRYRVDGSLFESITYDRSLLGAMIARLKIMSGMDISERRKPQDGRITLMVDNKEYDIRVSNLPTVYGEKVVMRLASKEGFKKEKKDLGLSEKDLKKFDTILKNPHGIILVTGPTGSGKSTTLYTALSSLNSEDVNIITVEDPVEANIDGINQVQVNNKADMTFANALRSILRQDPDIIMIGEIRDTETAQIAVRASITGHLVVSTLHTNSTASSISRLQDMGIEPYLISDSLVGVIAQRLVRRLCICKTPQIATEEEKYELGLDPEEEFTLYVPCGCKLCNNTGYLGRIGIYEIMTITPKIKNLITNSASAEEIRDMAVEEGMNTLKAAAADYVRNGVTTVSEMVKVTYEVEN</sequence>
<proteinExistence type="inferred from homology"/>
<dbReference type="InterPro" id="IPR001482">
    <property type="entry name" value="T2SS/T4SS_dom"/>
</dbReference>
<dbReference type="PROSITE" id="PS00662">
    <property type="entry name" value="T2SP_E"/>
    <property type="match status" value="1"/>
</dbReference>
<dbReference type="Pfam" id="PF05157">
    <property type="entry name" value="MshEN"/>
    <property type="match status" value="1"/>
</dbReference>
<dbReference type="CDD" id="cd01129">
    <property type="entry name" value="PulE-GspE-like"/>
    <property type="match status" value="1"/>
</dbReference>
<keyword evidence="3" id="KW-0067">ATP-binding</keyword>
<evidence type="ECO:0000313" key="6">
    <source>
        <dbReference type="Proteomes" id="UP000199701"/>
    </source>
</evidence>
<name>A0A1I0N120_9FIRM</name>
<dbReference type="FunFam" id="3.40.50.300:FF:000398">
    <property type="entry name" value="Type IV pilus assembly ATPase PilB"/>
    <property type="match status" value="1"/>
</dbReference>
<dbReference type="PANTHER" id="PTHR30258">
    <property type="entry name" value="TYPE II SECRETION SYSTEM PROTEIN GSPE-RELATED"/>
    <property type="match status" value="1"/>
</dbReference>
<dbReference type="PANTHER" id="PTHR30258:SF1">
    <property type="entry name" value="PROTEIN TRANSPORT PROTEIN HOFB HOMOLOG"/>
    <property type="match status" value="1"/>
</dbReference>
<dbReference type="InterPro" id="IPR003593">
    <property type="entry name" value="AAA+_ATPase"/>
</dbReference>
<dbReference type="SMART" id="SM00382">
    <property type="entry name" value="AAA"/>
    <property type="match status" value="1"/>
</dbReference>
<dbReference type="Gene3D" id="3.40.50.300">
    <property type="entry name" value="P-loop containing nucleotide triphosphate hydrolases"/>
    <property type="match status" value="1"/>
</dbReference>
<gene>
    <name evidence="5" type="ORF">SAMN05421659_102282</name>
</gene>
<evidence type="ECO:0000256" key="3">
    <source>
        <dbReference type="ARBA" id="ARBA00022840"/>
    </source>
</evidence>
<dbReference type="GO" id="GO:0005886">
    <property type="term" value="C:plasma membrane"/>
    <property type="evidence" value="ECO:0007669"/>
    <property type="project" value="TreeGrafter"/>
</dbReference>
<dbReference type="EMBL" id="FOJI01000002">
    <property type="protein sequence ID" value="SEV94333.1"/>
    <property type="molecule type" value="Genomic_DNA"/>
</dbReference>
<dbReference type="InterPro" id="IPR037257">
    <property type="entry name" value="T2SS_E_N_sf"/>
</dbReference>
<dbReference type="Gene3D" id="3.30.450.90">
    <property type="match status" value="1"/>
</dbReference>
<keyword evidence="2" id="KW-0547">Nucleotide-binding</keyword>
<dbReference type="OrthoDB" id="9808272at2"/>
<dbReference type="InterPro" id="IPR027417">
    <property type="entry name" value="P-loop_NTPase"/>
</dbReference>
<keyword evidence="6" id="KW-1185">Reference proteome</keyword>
<protein>
    <submittedName>
        <fullName evidence="5">Type IV pilus assembly protein PilB</fullName>
    </submittedName>
</protein>
<organism evidence="5 6">
    <name type="scientific">[Clostridium] fimetarium</name>
    <dbReference type="NCBI Taxonomy" id="99656"/>
    <lineage>
        <taxon>Bacteria</taxon>
        <taxon>Bacillati</taxon>
        <taxon>Bacillota</taxon>
        <taxon>Clostridia</taxon>
        <taxon>Lachnospirales</taxon>
        <taxon>Lachnospiraceae</taxon>
    </lineage>
</organism>
<dbReference type="Gene3D" id="3.30.300.160">
    <property type="entry name" value="Type II secretion system, protein E, N-terminal domain"/>
    <property type="match status" value="1"/>
</dbReference>
<evidence type="ECO:0000313" key="5">
    <source>
        <dbReference type="EMBL" id="SEV94333.1"/>
    </source>
</evidence>
<comment type="similarity">
    <text evidence="1">Belongs to the GSP E family.</text>
</comment>
<evidence type="ECO:0000256" key="1">
    <source>
        <dbReference type="ARBA" id="ARBA00006611"/>
    </source>
</evidence>